<organism evidence="1 2">
    <name type="scientific">Acaulospora colombiana</name>
    <dbReference type="NCBI Taxonomy" id="27376"/>
    <lineage>
        <taxon>Eukaryota</taxon>
        <taxon>Fungi</taxon>
        <taxon>Fungi incertae sedis</taxon>
        <taxon>Mucoromycota</taxon>
        <taxon>Glomeromycotina</taxon>
        <taxon>Glomeromycetes</taxon>
        <taxon>Diversisporales</taxon>
        <taxon>Acaulosporaceae</taxon>
        <taxon>Acaulospora</taxon>
    </lineage>
</organism>
<accession>A0ACA9M5H0</accession>
<dbReference type="EMBL" id="CAJVPT010010114">
    <property type="protein sequence ID" value="CAG8567289.1"/>
    <property type="molecule type" value="Genomic_DNA"/>
</dbReference>
<comment type="caution">
    <text evidence="1">The sequence shown here is derived from an EMBL/GenBank/DDBJ whole genome shotgun (WGS) entry which is preliminary data.</text>
</comment>
<reference evidence="1" key="1">
    <citation type="submission" date="2021-06" db="EMBL/GenBank/DDBJ databases">
        <authorList>
            <person name="Kallberg Y."/>
            <person name="Tangrot J."/>
            <person name="Rosling A."/>
        </authorList>
    </citation>
    <scope>NUCLEOTIDE SEQUENCE</scope>
    <source>
        <strain evidence="1">CL356</strain>
    </source>
</reference>
<proteinExistence type="predicted"/>
<keyword evidence="2" id="KW-1185">Reference proteome</keyword>
<dbReference type="Proteomes" id="UP000789525">
    <property type="component" value="Unassembled WGS sequence"/>
</dbReference>
<sequence length="818" mass="89524">MENFKTPQTGFSEWTAGRVATSSQPKFTTQGSEPPLYTSKVDLTPPGKFERFLSLSCGRGWSACKGYLFNQAVAPLRRDKPPLSCRHHRSSATLIRGRMMSYYTIEMRRNVNVNGFVSSQSKGERLDKRASENAAACMKHVRERWISEKTCWDSSNELCWQNTRLPGGLVWLFSDKSTMSSNRHLKRAGAMPTPESTAQSKDRYLIHAVAVAIGITSEQAVQLLYWQPDLIMKMNTGLLPPKHVEVAHPLRSYGSKIPTPNSSSFYGHLTLPHQHEASSRLHLGHSFYSLLYTPLNETIVEPTSFAAKATVVSIAVLLATSSDWINASALKDLLRIVQFSIFPLIGTSKLFVNNSPWTSCGPKRRASWDERQLSQTRWSCTITIQGARISHIAAYLRPHRSESITDTELDNCRQSTATSHQHTSSRSSNFSTATSAEWAQAVRGLRSPPPHQQTTVAAPNPMPFSQNPRDMAIYQSLQGTWPASSTANHAVGSPYSAANSLRSVGDVPPMSPSGTSVHNSTRATSPGTSGAHTSYSAVPISWTGTSGRPGTSGNASIITNASSGRQSMEDNAAGLARVNERFEQRFMYIYNAVAGGVAVQFILTVEAAPMTSDDSVITLTFKAGGIERSLCGREYMRLTVDPRTLNFHVFSDAVWGISMEYQAGGVARLVFEQSYSTVPIDSSIPYSNHRLRVWIRGHDGAYQRLFKSDEFRIGSQLAFEPLIRGPGNVVFATRDPASPAVALHTSLLISEPKEQERPGLSRSMSIAESRAEAEYEERRMGFNVGIGDGAATGSGSNLPLSGDEPLPPSYNATLGVGM</sequence>
<gene>
    <name evidence="1" type="ORF">ACOLOM_LOCUS5459</name>
</gene>
<name>A0ACA9M5H0_9GLOM</name>
<evidence type="ECO:0000313" key="2">
    <source>
        <dbReference type="Proteomes" id="UP000789525"/>
    </source>
</evidence>
<evidence type="ECO:0000313" key="1">
    <source>
        <dbReference type="EMBL" id="CAG8567289.1"/>
    </source>
</evidence>
<protein>
    <submittedName>
        <fullName evidence="1">3050_t:CDS:1</fullName>
    </submittedName>
</protein>